<evidence type="ECO:0000313" key="2">
    <source>
        <dbReference type="Proteomes" id="UP001273166"/>
    </source>
</evidence>
<dbReference type="AlphaFoldDB" id="A0AAJ0M0U7"/>
<dbReference type="PANTHER" id="PTHR47843">
    <property type="entry name" value="BTB DOMAIN-CONTAINING PROTEIN-RELATED"/>
    <property type="match status" value="1"/>
</dbReference>
<dbReference type="Proteomes" id="UP001273166">
    <property type="component" value="Unassembled WGS sequence"/>
</dbReference>
<comment type="caution">
    <text evidence="1">The sequence shown here is derived from an EMBL/GenBank/DDBJ whole genome shotgun (WGS) entry which is preliminary data.</text>
</comment>
<keyword evidence="2" id="KW-1185">Reference proteome</keyword>
<organism evidence="1 2">
    <name type="scientific">Chaetomium strumarium</name>
    <dbReference type="NCBI Taxonomy" id="1170767"/>
    <lineage>
        <taxon>Eukaryota</taxon>
        <taxon>Fungi</taxon>
        <taxon>Dikarya</taxon>
        <taxon>Ascomycota</taxon>
        <taxon>Pezizomycotina</taxon>
        <taxon>Sordariomycetes</taxon>
        <taxon>Sordariomycetidae</taxon>
        <taxon>Sordariales</taxon>
        <taxon>Chaetomiaceae</taxon>
        <taxon>Chaetomium</taxon>
    </lineage>
</organism>
<dbReference type="PANTHER" id="PTHR47843:SF5">
    <property type="entry name" value="BTB_POZ DOMAIN PROTEIN"/>
    <property type="match status" value="1"/>
</dbReference>
<name>A0AAJ0M0U7_9PEZI</name>
<protein>
    <submittedName>
        <fullName evidence="1">Uncharacterized protein</fullName>
    </submittedName>
</protein>
<reference evidence="1" key="1">
    <citation type="journal article" date="2023" name="Mol. Phylogenet. Evol.">
        <title>Genome-scale phylogeny and comparative genomics of the fungal order Sordariales.</title>
        <authorList>
            <person name="Hensen N."/>
            <person name="Bonometti L."/>
            <person name="Westerberg I."/>
            <person name="Brannstrom I.O."/>
            <person name="Guillou S."/>
            <person name="Cros-Aarteil S."/>
            <person name="Calhoun S."/>
            <person name="Haridas S."/>
            <person name="Kuo A."/>
            <person name="Mondo S."/>
            <person name="Pangilinan J."/>
            <person name="Riley R."/>
            <person name="LaButti K."/>
            <person name="Andreopoulos B."/>
            <person name="Lipzen A."/>
            <person name="Chen C."/>
            <person name="Yan M."/>
            <person name="Daum C."/>
            <person name="Ng V."/>
            <person name="Clum A."/>
            <person name="Steindorff A."/>
            <person name="Ohm R.A."/>
            <person name="Martin F."/>
            <person name="Silar P."/>
            <person name="Natvig D.O."/>
            <person name="Lalanne C."/>
            <person name="Gautier V."/>
            <person name="Ament-Velasquez S.L."/>
            <person name="Kruys A."/>
            <person name="Hutchinson M.I."/>
            <person name="Powell A.J."/>
            <person name="Barry K."/>
            <person name="Miller A.N."/>
            <person name="Grigoriev I.V."/>
            <person name="Debuchy R."/>
            <person name="Gladieux P."/>
            <person name="Hiltunen Thoren M."/>
            <person name="Johannesson H."/>
        </authorList>
    </citation>
    <scope>NUCLEOTIDE SEQUENCE</scope>
    <source>
        <strain evidence="1">CBS 333.67</strain>
    </source>
</reference>
<evidence type="ECO:0000313" key="1">
    <source>
        <dbReference type="EMBL" id="KAK3304835.1"/>
    </source>
</evidence>
<accession>A0AAJ0M0U7</accession>
<dbReference type="RefSeq" id="XP_062720615.1">
    <property type="nucleotide sequence ID" value="XM_062870769.1"/>
</dbReference>
<sequence length="177" mass="21038">MAYLIAALQKQGPLTLLRGVRSYREYLDLVISYREKEYQVYRAIIYIQSEFFAIAYKIDRDRADINRLAIGALATHIRIYALAEKYLIRRLKTVAVRKFKAEVTIPFRSLDIYDFIHAMEVAYTSTIEDDRSLRDVVVETLYKHPHWLDKEEVRDVMKELGALMYDFIIYMRQKGRI</sequence>
<reference evidence="1" key="2">
    <citation type="submission" date="2023-06" db="EMBL/GenBank/DDBJ databases">
        <authorList>
            <consortium name="Lawrence Berkeley National Laboratory"/>
            <person name="Mondo S.J."/>
            <person name="Hensen N."/>
            <person name="Bonometti L."/>
            <person name="Westerberg I."/>
            <person name="Brannstrom I.O."/>
            <person name="Guillou S."/>
            <person name="Cros-Aarteil S."/>
            <person name="Calhoun S."/>
            <person name="Haridas S."/>
            <person name="Kuo A."/>
            <person name="Pangilinan J."/>
            <person name="Riley R."/>
            <person name="Labutti K."/>
            <person name="Andreopoulos B."/>
            <person name="Lipzen A."/>
            <person name="Chen C."/>
            <person name="Yanf M."/>
            <person name="Daum C."/>
            <person name="Ng V."/>
            <person name="Clum A."/>
            <person name="Steindorff A."/>
            <person name="Ohm R."/>
            <person name="Martin F."/>
            <person name="Silar P."/>
            <person name="Natvig D."/>
            <person name="Lalanne C."/>
            <person name="Gautier V."/>
            <person name="Ament-Velasquez S.L."/>
            <person name="Kruys A."/>
            <person name="Hutchinson M.I."/>
            <person name="Powell A.J."/>
            <person name="Barry K."/>
            <person name="Miller A.N."/>
            <person name="Grigoriev I.V."/>
            <person name="Debuchy R."/>
            <person name="Gladieux P."/>
            <person name="Thoren M.H."/>
            <person name="Johannesson H."/>
        </authorList>
    </citation>
    <scope>NUCLEOTIDE SEQUENCE</scope>
    <source>
        <strain evidence="1">CBS 333.67</strain>
    </source>
</reference>
<proteinExistence type="predicted"/>
<gene>
    <name evidence="1" type="ORF">B0T15DRAFT_568536</name>
</gene>
<dbReference type="EMBL" id="JAUDZG010000005">
    <property type="protein sequence ID" value="KAK3304835.1"/>
    <property type="molecule type" value="Genomic_DNA"/>
</dbReference>
<dbReference type="GeneID" id="87889598"/>